<gene>
    <name evidence="2" type="ORF">SAMN05660413_01713</name>
</gene>
<dbReference type="Proteomes" id="UP000199153">
    <property type="component" value="Unassembled WGS sequence"/>
</dbReference>
<evidence type="ECO:0008006" key="4">
    <source>
        <dbReference type="Google" id="ProtNLM"/>
    </source>
</evidence>
<keyword evidence="1" id="KW-0472">Membrane</keyword>
<organism evidence="2 3">
    <name type="scientific">Salegentibacter flavus</name>
    <dbReference type="NCBI Taxonomy" id="287099"/>
    <lineage>
        <taxon>Bacteria</taxon>
        <taxon>Pseudomonadati</taxon>
        <taxon>Bacteroidota</taxon>
        <taxon>Flavobacteriia</taxon>
        <taxon>Flavobacteriales</taxon>
        <taxon>Flavobacteriaceae</taxon>
        <taxon>Salegentibacter</taxon>
    </lineage>
</organism>
<sequence length="518" mass="59891">MSFNKTVSILFFAFGLIYFFSKIFFGIDFTDSFYHLNVALDSPSENYPSTFFLSSYIIKGASLFAGKKIIIYRVFNAILILLSIVIPLISLKRKPNKNDLILISIILILISPLNANILGYDTFSLFFLSLVFSLLILYRRKPTGRKLLLLSLACVLAIFIRLPNLILIPLISLSIYLVHHKSVSSLRLKHPILFVALSIIFVISGYLLQYPGLEGLFDWNNDYHNPVELFKNYGIDAIYVIIYLGVLFLFLQFYKRIKNRNDNVYIIVLILAFSLFLFFGVGYEKFSRTYILFLIALTILVVGRQIDYKKELFGKTNFHLSVYLLFLSVLAFGSNTGLIKSGLIIVLIPAVFYIRVIKDRIFYTILLLPLIFFSISINLKNIYEDLPLWYLDKELDEELAWVRTSEIRKEYLQDLEATVDSLKDEGIEVHTWGNKSHIINYLYPGSALSVLEFFQPLDTDRPVRELENKSPNSPKALILSGYYPVAKSSDSIYYIEEELIENGFTRLNNSRLRIYWKK</sequence>
<proteinExistence type="predicted"/>
<keyword evidence="1" id="KW-1133">Transmembrane helix</keyword>
<evidence type="ECO:0000313" key="3">
    <source>
        <dbReference type="Proteomes" id="UP000199153"/>
    </source>
</evidence>
<evidence type="ECO:0000313" key="2">
    <source>
        <dbReference type="EMBL" id="SFN58346.1"/>
    </source>
</evidence>
<feature type="transmembrane region" description="Helical" evidence="1">
    <location>
        <begin position="361"/>
        <end position="379"/>
    </location>
</feature>
<feature type="transmembrane region" description="Helical" evidence="1">
    <location>
        <begin position="263"/>
        <end position="283"/>
    </location>
</feature>
<feature type="transmembrane region" description="Helical" evidence="1">
    <location>
        <begin position="70"/>
        <end position="89"/>
    </location>
</feature>
<dbReference type="STRING" id="287099.SAMN05660413_01713"/>
<dbReference type="EMBL" id="FOVL01000009">
    <property type="protein sequence ID" value="SFN58346.1"/>
    <property type="molecule type" value="Genomic_DNA"/>
</dbReference>
<feature type="transmembrane region" description="Helical" evidence="1">
    <location>
        <begin position="289"/>
        <end position="306"/>
    </location>
</feature>
<keyword evidence="3" id="KW-1185">Reference proteome</keyword>
<evidence type="ECO:0000256" key="1">
    <source>
        <dbReference type="SAM" id="Phobius"/>
    </source>
</evidence>
<feature type="transmembrane region" description="Helical" evidence="1">
    <location>
        <begin position="233"/>
        <end position="251"/>
    </location>
</feature>
<feature type="transmembrane region" description="Helical" evidence="1">
    <location>
        <begin position="192"/>
        <end position="213"/>
    </location>
</feature>
<feature type="transmembrane region" description="Helical" evidence="1">
    <location>
        <begin position="101"/>
        <end position="118"/>
    </location>
</feature>
<accession>A0A1I5A7E3</accession>
<reference evidence="2 3" key="1">
    <citation type="submission" date="2016-10" db="EMBL/GenBank/DDBJ databases">
        <authorList>
            <person name="de Groot N.N."/>
        </authorList>
    </citation>
    <scope>NUCLEOTIDE SEQUENCE [LARGE SCALE GENOMIC DNA]</scope>
    <source>
        <strain evidence="2 3">DSM 17794</strain>
    </source>
</reference>
<name>A0A1I5A7E3_9FLAO</name>
<dbReference type="RefSeq" id="WP_093408357.1">
    <property type="nucleotide sequence ID" value="NZ_FOVL01000009.1"/>
</dbReference>
<dbReference type="AlphaFoldDB" id="A0A1I5A7E3"/>
<dbReference type="OrthoDB" id="1437856at2"/>
<keyword evidence="1" id="KW-0812">Transmembrane</keyword>
<feature type="transmembrane region" description="Helical" evidence="1">
    <location>
        <begin position="147"/>
        <end position="171"/>
    </location>
</feature>
<feature type="transmembrane region" description="Helical" evidence="1">
    <location>
        <begin position="7"/>
        <end position="27"/>
    </location>
</feature>
<protein>
    <recommendedName>
        <fullName evidence="4">Dolichyl-phosphate-mannose-protein mannosyltransferase</fullName>
    </recommendedName>
</protein>